<gene>
    <name evidence="2" type="ORF">SNAT2548_LOCUS5049</name>
</gene>
<feature type="transmembrane region" description="Helical" evidence="1">
    <location>
        <begin position="50"/>
        <end position="68"/>
    </location>
</feature>
<feature type="transmembrane region" description="Helical" evidence="1">
    <location>
        <begin position="143"/>
        <end position="165"/>
    </location>
</feature>
<dbReference type="EMBL" id="CAJNDS010000315">
    <property type="protein sequence ID" value="CAE7191556.1"/>
    <property type="molecule type" value="Genomic_DNA"/>
</dbReference>
<organism evidence="2 3">
    <name type="scientific">Symbiodinium natans</name>
    <dbReference type="NCBI Taxonomy" id="878477"/>
    <lineage>
        <taxon>Eukaryota</taxon>
        <taxon>Sar</taxon>
        <taxon>Alveolata</taxon>
        <taxon>Dinophyceae</taxon>
        <taxon>Suessiales</taxon>
        <taxon>Symbiodiniaceae</taxon>
        <taxon>Symbiodinium</taxon>
    </lineage>
</organism>
<keyword evidence="3" id="KW-1185">Reference proteome</keyword>
<comment type="caution">
    <text evidence="2">The sequence shown here is derived from an EMBL/GenBank/DDBJ whole genome shotgun (WGS) entry which is preliminary data.</text>
</comment>
<evidence type="ECO:0000313" key="2">
    <source>
        <dbReference type="EMBL" id="CAE7191556.1"/>
    </source>
</evidence>
<evidence type="ECO:0000313" key="3">
    <source>
        <dbReference type="Proteomes" id="UP000604046"/>
    </source>
</evidence>
<keyword evidence="1" id="KW-1133">Transmembrane helix</keyword>
<keyword evidence="1" id="KW-0812">Transmembrane</keyword>
<sequence>MLLAPEGAACSLQAMRGVMFLIVWRKGHIIMALRPQRMSQLPPCRYVPELGFACVVVGHVVVCILNEIDKFWGCSKTVCGVSPRLMNCAFWLGWCVLVVMCSIPMLAVAYFCFDFALKGLESCHIFSSDGAVISEDFEDAARWSGILFVVFGFLSMLEAVLWLWVHVLVPDRKKLQPEVTPSLLSRTGGYVSVEGQETEDKMVMSACCAAP</sequence>
<dbReference type="AlphaFoldDB" id="A0A812IWS3"/>
<dbReference type="Proteomes" id="UP000604046">
    <property type="component" value="Unassembled WGS sequence"/>
</dbReference>
<protein>
    <submittedName>
        <fullName evidence="2">Uncharacterized protein</fullName>
    </submittedName>
</protein>
<keyword evidence="1" id="KW-0472">Membrane</keyword>
<accession>A0A812IWS3</accession>
<reference evidence="2" key="1">
    <citation type="submission" date="2021-02" db="EMBL/GenBank/DDBJ databases">
        <authorList>
            <person name="Dougan E. K."/>
            <person name="Rhodes N."/>
            <person name="Thang M."/>
            <person name="Chan C."/>
        </authorList>
    </citation>
    <scope>NUCLEOTIDE SEQUENCE</scope>
</reference>
<name>A0A812IWS3_9DINO</name>
<proteinExistence type="predicted"/>
<dbReference type="OrthoDB" id="10521960at2759"/>
<feature type="transmembrane region" description="Helical" evidence="1">
    <location>
        <begin position="89"/>
        <end position="111"/>
    </location>
</feature>
<evidence type="ECO:0000256" key="1">
    <source>
        <dbReference type="SAM" id="Phobius"/>
    </source>
</evidence>